<dbReference type="Pfam" id="PF19578">
    <property type="entry name" value="DUF6090"/>
    <property type="match status" value="1"/>
</dbReference>
<keyword evidence="1" id="KW-0175">Coiled coil</keyword>
<sequence>MNKFLRRLRQNSLLKGKSVKYLKYAISEIVLVVIGILIALQINTWNEERKNHEREIKLLTELRTNLQININNLENDIERQIKSAGIINDLLEHLDNKRPYHDSLPYFFNEADYAPDVVLSASAFETLKSTGLELIQTDSLRSSIINLFEVDYPSLIQETKRLEDQVWPAVVVPMYQKHFRRDKLDKVYVNDYNALLDDQEFTNMMSFRGNLRRSSTLRKQKAVLKTKNVLNLIDKELKHDSI</sequence>
<feature type="transmembrane region" description="Helical" evidence="2">
    <location>
        <begin position="21"/>
        <end position="42"/>
    </location>
</feature>
<dbReference type="OrthoDB" id="821805at2"/>
<reference evidence="3 4" key="1">
    <citation type="submission" date="2019-01" db="EMBL/GenBank/DDBJ databases">
        <title>Muriicola soli sp. nov., isolated from soil.</title>
        <authorList>
            <person name="Kang H.J."/>
            <person name="Kim S.B."/>
        </authorList>
    </citation>
    <scope>NUCLEOTIDE SEQUENCE [LARGE SCALE GENOMIC DNA]</scope>
    <source>
        <strain evidence="3 4">MMS17-SY002</strain>
    </source>
</reference>
<feature type="coiled-coil region" evidence="1">
    <location>
        <begin position="42"/>
        <end position="83"/>
    </location>
</feature>
<proteinExistence type="predicted"/>
<evidence type="ECO:0000313" key="4">
    <source>
        <dbReference type="Proteomes" id="UP000290889"/>
    </source>
</evidence>
<dbReference type="InterPro" id="IPR045749">
    <property type="entry name" value="DUF6090"/>
</dbReference>
<dbReference type="AlphaFoldDB" id="A0A411E8U6"/>
<evidence type="ECO:0000256" key="1">
    <source>
        <dbReference type="SAM" id="Coils"/>
    </source>
</evidence>
<name>A0A411E8U6_9FLAO</name>
<gene>
    <name evidence="3" type="ORF">EQY75_05665</name>
</gene>
<dbReference type="EMBL" id="CP035544">
    <property type="protein sequence ID" value="QBA64068.1"/>
    <property type="molecule type" value="Genomic_DNA"/>
</dbReference>
<evidence type="ECO:0000256" key="2">
    <source>
        <dbReference type="SAM" id="Phobius"/>
    </source>
</evidence>
<keyword evidence="2" id="KW-0472">Membrane</keyword>
<accession>A0A411E8U6</accession>
<organism evidence="3 4">
    <name type="scientific">Muriicola soli</name>
    <dbReference type="NCBI Taxonomy" id="2507538"/>
    <lineage>
        <taxon>Bacteria</taxon>
        <taxon>Pseudomonadati</taxon>
        <taxon>Bacteroidota</taxon>
        <taxon>Flavobacteriia</taxon>
        <taxon>Flavobacteriales</taxon>
        <taxon>Flavobacteriaceae</taxon>
        <taxon>Muriicola</taxon>
    </lineage>
</organism>
<keyword evidence="2" id="KW-1133">Transmembrane helix</keyword>
<protein>
    <submittedName>
        <fullName evidence="3">Uncharacterized protein</fullName>
    </submittedName>
</protein>
<evidence type="ECO:0000313" key="3">
    <source>
        <dbReference type="EMBL" id="QBA64068.1"/>
    </source>
</evidence>
<dbReference type="RefSeq" id="WP_129603636.1">
    <property type="nucleotide sequence ID" value="NZ_CP035544.1"/>
</dbReference>
<dbReference type="KEGG" id="mur:EQY75_05665"/>
<keyword evidence="4" id="KW-1185">Reference proteome</keyword>
<keyword evidence="2" id="KW-0812">Transmembrane</keyword>
<dbReference type="Proteomes" id="UP000290889">
    <property type="component" value="Chromosome"/>
</dbReference>